<evidence type="ECO:0000313" key="3">
    <source>
        <dbReference type="Proteomes" id="UP000831921"/>
    </source>
</evidence>
<evidence type="ECO:0000256" key="1">
    <source>
        <dbReference type="SAM" id="Phobius"/>
    </source>
</evidence>
<dbReference type="RefSeq" id="WP_249504393.1">
    <property type="nucleotide sequence ID" value="NZ_CP097253.1"/>
</dbReference>
<dbReference type="EMBL" id="CP097253">
    <property type="protein sequence ID" value="UUR08620.1"/>
    <property type="molecule type" value="Genomic_DNA"/>
</dbReference>
<evidence type="ECO:0008006" key="4">
    <source>
        <dbReference type="Google" id="ProtNLM"/>
    </source>
</evidence>
<reference evidence="2 3" key="1">
    <citation type="submission" date="2022-05" db="EMBL/GenBank/DDBJ databases">
        <title>S8-45 Sphingomonas ultraviolaceadurans.</title>
        <authorList>
            <person name="Liu Y."/>
        </authorList>
    </citation>
    <scope>NUCLEOTIDE SEQUENCE [LARGE SCALE GENOMIC DNA]</scope>
    <source>
        <strain evidence="2 3">S8-45</strain>
    </source>
</reference>
<feature type="transmembrane region" description="Helical" evidence="1">
    <location>
        <begin position="22"/>
        <end position="48"/>
    </location>
</feature>
<gene>
    <name evidence="2" type="ORF">M1K48_02990</name>
</gene>
<keyword evidence="1" id="KW-0812">Transmembrane</keyword>
<proteinExistence type="predicted"/>
<keyword evidence="1" id="KW-1133">Transmembrane helix</keyword>
<name>A0ABY5MVY1_9SPHN</name>
<dbReference type="Proteomes" id="UP000831921">
    <property type="component" value="Chromosome"/>
</dbReference>
<protein>
    <recommendedName>
        <fullName evidence="4">Aa3-type cytochrome c oxidase subunit IV</fullName>
    </recommendedName>
</protein>
<organism evidence="2 3">
    <name type="scientific">Sphingomonas glaciei</name>
    <dbReference type="NCBI Taxonomy" id="2938948"/>
    <lineage>
        <taxon>Bacteria</taxon>
        <taxon>Pseudomonadati</taxon>
        <taxon>Pseudomonadota</taxon>
        <taxon>Alphaproteobacteria</taxon>
        <taxon>Sphingomonadales</taxon>
        <taxon>Sphingomonadaceae</taxon>
        <taxon>Sphingomonas</taxon>
    </lineage>
</organism>
<sequence length="49" mass="5370">MAAEPTQNSDSPVDYNRAKEDYSLLIAMLKWGVVTALILGFLVMILLAS</sequence>
<evidence type="ECO:0000313" key="2">
    <source>
        <dbReference type="EMBL" id="UUR08620.1"/>
    </source>
</evidence>
<keyword evidence="1" id="KW-0472">Membrane</keyword>
<keyword evidence="3" id="KW-1185">Reference proteome</keyword>
<accession>A0ABY5MVY1</accession>